<proteinExistence type="predicted"/>
<keyword evidence="1" id="KW-0812">Transmembrane</keyword>
<comment type="caution">
    <text evidence="2">The sequence shown here is derived from an EMBL/GenBank/DDBJ whole genome shotgun (WGS) entry which is preliminary data.</text>
</comment>
<dbReference type="Proteomes" id="UP000799049">
    <property type="component" value="Unassembled WGS sequence"/>
</dbReference>
<keyword evidence="1" id="KW-1133">Transmembrane helix</keyword>
<name>A0A8K0AHT6_ANDGO</name>
<feature type="transmembrane region" description="Helical" evidence="1">
    <location>
        <begin position="78"/>
        <end position="99"/>
    </location>
</feature>
<dbReference type="EMBL" id="VRVR01000027">
    <property type="protein sequence ID" value="KAF0852591.1"/>
    <property type="molecule type" value="Genomic_DNA"/>
</dbReference>
<evidence type="ECO:0000313" key="3">
    <source>
        <dbReference type="Proteomes" id="UP000799049"/>
    </source>
</evidence>
<evidence type="ECO:0000313" key="2">
    <source>
        <dbReference type="EMBL" id="KAF0852591.1"/>
    </source>
</evidence>
<reference evidence="2" key="1">
    <citation type="submission" date="2019-09" db="EMBL/GenBank/DDBJ databases">
        <title>The Mitochondrial Proteome of the Jakobid, Andalucia godoyi, a Protist With the Most Gene-Rich and Bacteria-Like Mitochondrial Genome.</title>
        <authorList>
            <person name="Gray M.W."/>
            <person name="Burger G."/>
            <person name="Derelle R."/>
            <person name="Klimes V."/>
            <person name="Leger M."/>
            <person name="Sarrasin M."/>
            <person name="Vlcek C."/>
            <person name="Roger A.J."/>
            <person name="Elias M."/>
            <person name="Lang B.F."/>
        </authorList>
    </citation>
    <scope>NUCLEOTIDE SEQUENCE</scope>
    <source>
        <strain evidence="2">And28</strain>
    </source>
</reference>
<accession>A0A8K0AHT6</accession>
<protein>
    <submittedName>
        <fullName evidence="2">Putative mitochondrial protein</fullName>
    </submittedName>
</protein>
<sequence length="175" mass="20862">MRGTLTSISSKAVTQRLHRLLKSSSFEQKPAKRWMNSQFIASVQDFYETHLVFPEVARCLRERTPAFYRGKMKFMCDIYVWMGVIEYFVVKHFAASFYFTLVQRSGIEEEAKIDEFTKKLEDEMRCTDGILAPLRQFRNNIIEDVELMMQSLQRVCQDRLLKFQDLSQEDLKFEW</sequence>
<gene>
    <name evidence="2" type="ORF">ANDGO_07211</name>
</gene>
<organism evidence="2 3">
    <name type="scientific">Andalucia godoyi</name>
    <name type="common">Flagellate</name>
    <dbReference type="NCBI Taxonomy" id="505711"/>
    <lineage>
        <taxon>Eukaryota</taxon>
        <taxon>Discoba</taxon>
        <taxon>Jakobida</taxon>
        <taxon>Andalucina</taxon>
        <taxon>Andaluciidae</taxon>
        <taxon>Andalucia</taxon>
    </lineage>
</organism>
<dbReference type="AlphaFoldDB" id="A0A8K0AHT6"/>
<keyword evidence="3" id="KW-1185">Reference proteome</keyword>
<evidence type="ECO:0000256" key="1">
    <source>
        <dbReference type="SAM" id="Phobius"/>
    </source>
</evidence>
<keyword evidence="1" id="KW-0472">Membrane</keyword>